<gene>
    <name evidence="3" type="ORF">MELLADRAFT_73571</name>
</gene>
<evidence type="ECO:0000256" key="1">
    <source>
        <dbReference type="SAM" id="MobiDB-lite"/>
    </source>
</evidence>
<dbReference type="HOGENOM" id="CLU_1235278_0_0_1"/>
<name>F4S9S0_MELLP</name>
<accession>F4S9S0</accession>
<dbReference type="GeneID" id="18932423"/>
<evidence type="ECO:0000313" key="3">
    <source>
        <dbReference type="EMBL" id="EGF98608.1"/>
    </source>
</evidence>
<sequence>MSGHSQLNLATRNSPTTVALITSLAASIFPISLIWKFRWNSRFGLDHLHLLLIQLLFFILALRFSPRARNQARTTSLPVPHSRTKSQSKPKSDSQPIKSTDQKEDVQDELHQKTIKTLLEVVEPRLLPADHPRGPQTSAGLSDWQPIFADAPESIHVLQHPTIQSLYAVRTIMDDVDVERLSRCLRKKKQWEWDRMCEGGGDLEEKVSWVRLKGSWPIKCLISA</sequence>
<feature type="transmembrane region" description="Helical" evidence="2">
    <location>
        <begin position="16"/>
        <end position="35"/>
    </location>
</feature>
<keyword evidence="2" id="KW-0812">Transmembrane</keyword>
<evidence type="ECO:0000313" key="4">
    <source>
        <dbReference type="Proteomes" id="UP000001072"/>
    </source>
</evidence>
<organism evidence="4">
    <name type="scientific">Melampsora larici-populina (strain 98AG31 / pathotype 3-4-7)</name>
    <name type="common">Poplar leaf rust fungus</name>
    <dbReference type="NCBI Taxonomy" id="747676"/>
    <lineage>
        <taxon>Eukaryota</taxon>
        <taxon>Fungi</taxon>
        <taxon>Dikarya</taxon>
        <taxon>Basidiomycota</taxon>
        <taxon>Pucciniomycotina</taxon>
        <taxon>Pucciniomycetes</taxon>
        <taxon>Pucciniales</taxon>
        <taxon>Melampsoraceae</taxon>
        <taxon>Melampsora</taxon>
    </lineage>
</organism>
<dbReference type="RefSeq" id="XP_007418133.1">
    <property type="nucleotide sequence ID" value="XM_007418071.1"/>
</dbReference>
<dbReference type="AlphaFoldDB" id="F4S9S0"/>
<feature type="compositionally biased region" description="Low complexity" evidence="1">
    <location>
        <begin position="89"/>
        <end position="99"/>
    </location>
</feature>
<keyword evidence="2" id="KW-1133">Transmembrane helix</keyword>
<reference evidence="4" key="1">
    <citation type="journal article" date="2011" name="Proc. Natl. Acad. Sci. U.S.A.">
        <title>Obligate biotrophy features unraveled by the genomic analysis of rust fungi.</title>
        <authorList>
            <person name="Duplessis S."/>
            <person name="Cuomo C.A."/>
            <person name="Lin Y.-C."/>
            <person name="Aerts A."/>
            <person name="Tisserant E."/>
            <person name="Veneault-Fourrey C."/>
            <person name="Joly D.L."/>
            <person name="Hacquard S."/>
            <person name="Amselem J."/>
            <person name="Cantarel B.L."/>
            <person name="Chiu R."/>
            <person name="Coutinho P.M."/>
            <person name="Feau N."/>
            <person name="Field M."/>
            <person name="Frey P."/>
            <person name="Gelhaye E."/>
            <person name="Goldberg J."/>
            <person name="Grabherr M.G."/>
            <person name="Kodira C.D."/>
            <person name="Kohler A."/>
            <person name="Kuees U."/>
            <person name="Lindquist E.A."/>
            <person name="Lucas S.M."/>
            <person name="Mago R."/>
            <person name="Mauceli E."/>
            <person name="Morin E."/>
            <person name="Murat C."/>
            <person name="Pangilinan J.L."/>
            <person name="Park R."/>
            <person name="Pearson M."/>
            <person name="Quesneville H."/>
            <person name="Rouhier N."/>
            <person name="Sakthikumar S."/>
            <person name="Salamov A.A."/>
            <person name="Schmutz J."/>
            <person name="Selles B."/>
            <person name="Shapiro H."/>
            <person name="Tanguay P."/>
            <person name="Tuskan G.A."/>
            <person name="Henrissat B."/>
            <person name="Van de Peer Y."/>
            <person name="Rouze P."/>
            <person name="Ellis J.G."/>
            <person name="Dodds P.N."/>
            <person name="Schein J.E."/>
            <person name="Zhong S."/>
            <person name="Hamelin R.C."/>
            <person name="Grigoriev I.V."/>
            <person name="Szabo L.J."/>
            <person name="Martin F."/>
        </authorList>
    </citation>
    <scope>NUCLEOTIDE SEQUENCE [LARGE SCALE GENOMIC DNA]</scope>
    <source>
        <strain evidence="4">98AG31 / pathotype 3-4-7</strain>
    </source>
</reference>
<feature type="region of interest" description="Disordered" evidence="1">
    <location>
        <begin position="71"/>
        <end position="109"/>
    </location>
</feature>
<dbReference type="eggNOG" id="ENOG502SBA0">
    <property type="taxonomic scope" value="Eukaryota"/>
</dbReference>
<feature type="transmembrane region" description="Helical" evidence="2">
    <location>
        <begin position="47"/>
        <end position="64"/>
    </location>
</feature>
<dbReference type="VEuPathDB" id="FungiDB:MELLADRAFT_73571"/>
<dbReference type="Proteomes" id="UP000001072">
    <property type="component" value="Unassembled WGS sequence"/>
</dbReference>
<proteinExistence type="predicted"/>
<keyword evidence="2" id="KW-0472">Membrane</keyword>
<dbReference type="InParanoid" id="F4S9S0"/>
<feature type="compositionally biased region" description="Basic and acidic residues" evidence="1">
    <location>
        <begin position="100"/>
        <end position="109"/>
    </location>
</feature>
<protein>
    <submittedName>
        <fullName evidence="3">Uncharacterized protein</fullName>
    </submittedName>
</protein>
<dbReference type="EMBL" id="GL883173">
    <property type="protein sequence ID" value="EGF98608.1"/>
    <property type="molecule type" value="Genomic_DNA"/>
</dbReference>
<dbReference type="OrthoDB" id="333905at2759"/>
<keyword evidence="4" id="KW-1185">Reference proteome</keyword>
<evidence type="ECO:0000256" key="2">
    <source>
        <dbReference type="SAM" id="Phobius"/>
    </source>
</evidence>
<dbReference type="KEGG" id="mlr:MELLADRAFT_73571"/>